<proteinExistence type="predicted"/>
<dbReference type="EMBL" id="KI913954">
    <property type="protein sequence ID" value="ETW07153.1"/>
    <property type="molecule type" value="Genomic_DNA"/>
</dbReference>
<evidence type="ECO:0000259" key="6">
    <source>
        <dbReference type="PROSITE" id="PS50178"/>
    </source>
</evidence>
<dbReference type="PROSITE" id="PS50178">
    <property type="entry name" value="ZF_FYVE"/>
    <property type="match status" value="1"/>
</dbReference>
<dbReference type="GeneID" id="20078832"/>
<gene>
    <name evidence="7" type="ORF">H310_01782</name>
</gene>
<dbReference type="SUPFAM" id="SSF55961">
    <property type="entry name" value="Bet v1-like"/>
    <property type="match status" value="1"/>
</dbReference>
<feature type="compositionally biased region" description="Basic and acidic residues" evidence="5">
    <location>
        <begin position="406"/>
        <end position="443"/>
    </location>
</feature>
<dbReference type="InterPro" id="IPR000306">
    <property type="entry name" value="Znf_FYVE"/>
</dbReference>
<evidence type="ECO:0000256" key="2">
    <source>
        <dbReference type="ARBA" id="ARBA00022771"/>
    </source>
</evidence>
<dbReference type="InterPro" id="IPR052727">
    <property type="entry name" value="Rab4/Rab5_effector"/>
</dbReference>
<evidence type="ECO:0000256" key="3">
    <source>
        <dbReference type="ARBA" id="ARBA00022833"/>
    </source>
</evidence>
<dbReference type="AlphaFoldDB" id="A0A024UNE2"/>
<reference evidence="7" key="1">
    <citation type="submission" date="2013-12" db="EMBL/GenBank/DDBJ databases">
        <title>The Genome Sequence of Aphanomyces invadans NJM9701.</title>
        <authorList>
            <consortium name="The Broad Institute Genomics Platform"/>
            <person name="Russ C."/>
            <person name="Tyler B."/>
            <person name="van West P."/>
            <person name="Dieguez-Uribeondo J."/>
            <person name="Young S.K."/>
            <person name="Zeng Q."/>
            <person name="Gargeya S."/>
            <person name="Fitzgerald M."/>
            <person name="Abouelleil A."/>
            <person name="Alvarado L."/>
            <person name="Chapman S.B."/>
            <person name="Gainer-Dewar J."/>
            <person name="Goldberg J."/>
            <person name="Griggs A."/>
            <person name="Gujja S."/>
            <person name="Hansen M."/>
            <person name="Howarth C."/>
            <person name="Imamovic A."/>
            <person name="Ireland A."/>
            <person name="Larimer J."/>
            <person name="McCowan C."/>
            <person name="Murphy C."/>
            <person name="Pearson M."/>
            <person name="Poon T.W."/>
            <person name="Priest M."/>
            <person name="Roberts A."/>
            <person name="Saif S."/>
            <person name="Shea T."/>
            <person name="Sykes S."/>
            <person name="Wortman J."/>
            <person name="Nusbaum C."/>
            <person name="Birren B."/>
        </authorList>
    </citation>
    <scope>NUCLEOTIDE SEQUENCE [LARGE SCALE GENOMIC DNA]</scope>
    <source>
        <strain evidence="7">NJM9701</strain>
    </source>
</reference>
<feature type="domain" description="FYVE-type" evidence="6">
    <location>
        <begin position="270"/>
        <end position="328"/>
    </location>
</feature>
<feature type="region of interest" description="Disordered" evidence="5">
    <location>
        <begin position="355"/>
        <end position="497"/>
    </location>
</feature>
<dbReference type="Gene3D" id="3.30.530.20">
    <property type="match status" value="1"/>
</dbReference>
<organism evidence="7">
    <name type="scientific">Aphanomyces invadans</name>
    <dbReference type="NCBI Taxonomy" id="157072"/>
    <lineage>
        <taxon>Eukaryota</taxon>
        <taxon>Sar</taxon>
        <taxon>Stramenopiles</taxon>
        <taxon>Oomycota</taxon>
        <taxon>Saprolegniomycetes</taxon>
        <taxon>Saprolegniales</taxon>
        <taxon>Verrucalvaceae</taxon>
        <taxon>Aphanomyces</taxon>
    </lineage>
</organism>
<keyword evidence="1" id="KW-0479">Metal-binding</keyword>
<dbReference type="SUPFAM" id="SSF57903">
    <property type="entry name" value="FYVE/PHD zinc finger"/>
    <property type="match status" value="1"/>
</dbReference>
<name>A0A024UNE2_9STRA</name>
<evidence type="ECO:0000256" key="5">
    <source>
        <dbReference type="SAM" id="MobiDB-lite"/>
    </source>
</evidence>
<dbReference type="Gene3D" id="3.30.40.10">
    <property type="entry name" value="Zinc/RING finger domain, C3HC4 (zinc finger)"/>
    <property type="match status" value="1"/>
</dbReference>
<evidence type="ECO:0000256" key="4">
    <source>
        <dbReference type="PROSITE-ProRule" id="PRU00091"/>
    </source>
</evidence>
<dbReference type="InterPro" id="IPR011011">
    <property type="entry name" value="Znf_FYVE_PHD"/>
</dbReference>
<dbReference type="InterPro" id="IPR017455">
    <property type="entry name" value="Znf_FYVE-rel"/>
</dbReference>
<dbReference type="PANTHER" id="PTHR13510">
    <property type="entry name" value="FYVE-FINGER-CONTAINING RAB5 EFFECTOR PROTEIN RABENOSYN-5-RELATED"/>
    <property type="match status" value="1"/>
</dbReference>
<keyword evidence="2 4" id="KW-0863">Zinc-finger</keyword>
<sequence length="740" mass="83258">MSRSWEPLPRGFFLPPRMSYDEEEYLRSLARTSMKELIRMNSFADMSIRWKPTKSGNDTNARVALFQGDDLSPTQLTYICAKMEVRGTVSEIADLFYPDDEPLANLRRLFPDLLDAQSIYTLNLPSARAPRHYIGMQWMVFESPSSLIKHRDFCVLECQDEFTDGSQRLGWARSLTSIKTPWCPDLDRSSGIIRGSMFRTGCIFTETDSPGRLDATYFVQMDYKGSVPKAMQVSGMRRHVKGILPLVESFILQGRLRETPFLTEPELVPTTARRSCHVCHLVFGAFHRRRRCRKCGEVVCVGCSSHVAFDELDGLKLRICTACIMHVMLPDEFPNPMRSQSQRFRPDDDLDDIDFHFGVTNGRSSRGGPLSATGQTRRTSQTWDQDSTPITPMSRGTPMFKSPKNKAKEKLHPDHHTFSVYAPRERLEQPKTPRRSSGEERPRRSSHRHHAPSSGSDEFQHPLTTHRWPGKPRPNDNRDAIASDAAGGHSIPPMVTQADPHRYRNRAIHSSCHDSIVSPPPVPTTPLPEPHDDGQDDEVDLSKYSLHGMIAHQRVQLQRMHEAHNAAVKHRSMEHHLVPSPKVCESAPSDVFSICDTDIMQNYMMNRLQSPDDHIVTRRRGPRQGASELHVPSDPDWVEHIEAAPSTSDGNSPRFIELPPDDPTRLRAPATLSPAPSTNDKPAAGHLDVDLAAVMQSVQSCLQNDGTFELNAAASQSLLELYSQLKHLHLDTAAPSPQAP</sequence>
<dbReference type="Pfam" id="PF01363">
    <property type="entry name" value="FYVE"/>
    <property type="match status" value="1"/>
</dbReference>
<dbReference type="InterPro" id="IPR023393">
    <property type="entry name" value="START-like_dom_sf"/>
</dbReference>
<dbReference type="eggNOG" id="ENOG502QPNE">
    <property type="taxonomic scope" value="Eukaryota"/>
</dbReference>
<dbReference type="InterPro" id="IPR013083">
    <property type="entry name" value="Znf_RING/FYVE/PHD"/>
</dbReference>
<feature type="compositionally biased region" description="Polar residues" evidence="5">
    <location>
        <begin position="372"/>
        <end position="391"/>
    </location>
</feature>
<feature type="region of interest" description="Disordered" evidence="5">
    <location>
        <begin position="511"/>
        <end position="538"/>
    </location>
</feature>
<feature type="region of interest" description="Disordered" evidence="5">
    <location>
        <begin position="660"/>
        <end position="684"/>
    </location>
</feature>
<feature type="compositionally biased region" description="Pro residues" evidence="5">
    <location>
        <begin position="518"/>
        <end position="528"/>
    </location>
</feature>
<evidence type="ECO:0000256" key="1">
    <source>
        <dbReference type="ARBA" id="ARBA00022723"/>
    </source>
</evidence>
<dbReference type="PANTHER" id="PTHR13510:SF44">
    <property type="entry name" value="RABENOSYN-5"/>
    <property type="match status" value="1"/>
</dbReference>
<dbReference type="CDD" id="cd00065">
    <property type="entry name" value="FYVE_like_SF"/>
    <property type="match status" value="1"/>
</dbReference>
<dbReference type="VEuPathDB" id="FungiDB:H310_01782"/>
<keyword evidence="3" id="KW-0862">Zinc</keyword>
<dbReference type="OrthoDB" id="20035at2759"/>
<dbReference type="RefSeq" id="XP_008863246.1">
    <property type="nucleotide sequence ID" value="XM_008865024.1"/>
</dbReference>
<evidence type="ECO:0000313" key="7">
    <source>
        <dbReference type="EMBL" id="ETW07153.1"/>
    </source>
</evidence>
<dbReference type="GO" id="GO:0008270">
    <property type="term" value="F:zinc ion binding"/>
    <property type="evidence" value="ECO:0007669"/>
    <property type="project" value="UniProtKB-KW"/>
</dbReference>
<accession>A0A024UNE2</accession>
<protein>
    <recommendedName>
        <fullName evidence="6">FYVE-type domain-containing protein</fullName>
    </recommendedName>
</protein>
<dbReference type="SMART" id="SM00064">
    <property type="entry name" value="FYVE"/>
    <property type="match status" value="1"/>
</dbReference>